<dbReference type="InterPro" id="IPR029510">
    <property type="entry name" value="Ald_DH_CS_GLU"/>
</dbReference>
<dbReference type="eggNOG" id="COG1012">
    <property type="taxonomic scope" value="Bacteria"/>
</dbReference>
<accession>B4RGH2</accession>
<evidence type="ECO:0000256" key="3">
    <source>
        <dbReference type="PROSITE-ProRule" id="PRU10007"/>
    </source>
</evidence>
<name>B4RGH2_PHEZH</name>
<dbReference type="PANTHER" id="PTHR11699">
    <property type="entry name" value="ALDEHYDE DEHYDROGENASE-RELATED"/>
    <property type="match status" value="1"/>
</dbReference>
<evidence type="ECO:0000256" key="1">
    <source>
        <dbReference type="ARBA" id="ARBA00009986"/>
    </source>
</evidence>
<dbReference type="CDD" id="cd07097">
    <property type="entry name" value="ALDH_KGSADH-YcbD"/>
    <property type="match status" value="1"/>
</dbReference>
<dbReference type="HOGENOM" id="CLU_005391_1_0_5"/>
<keyword evidence="7" id="KW-1185">Reference proteome</keyword>
<keyword evidence="2 4" id="KW-0560">Oxidoreductase</keyword>
<protein>
    <submittedName>
        <fullName evidence="6">Aldehyde dehydrogenase</fullName>
    </submittedName>
</protein>
<evidence type="ECO:0000256" key="4">
    <source>
        <dbReference type="RuleBase" id="RU003345"/>
    </source>
</evidence>
<gene>
    <name evidence="6" type="primary">aldA</name>
    <name evidence="6" type="ordered locus">PHZ_c2469</name>
</gene>
<dbReference type="EMBL" id="CP000747">
    <property type="protein sequence ID" value="ACG78878.1"/>
    <property type="molecule type" value="Genomic_DNA"/>
</dbReference>
<dbReference type="SUPFAM" id="SSF53720">
    <property type="entry name" value="ALDH-like"/>
    <property type="match status" value="1"/>
</dbReference>
<comment type="similarity">
    <text evidence="1 4">Belongs to the aldehyde dehydrogenase family.</text>
</comment>
<evidence type="ECO:0000313" key="6">
    <source>
        <dbReference type="EMBL" id="ACG78878.1"/>
    </source>
</evidence>
<dbReference type="PROSITE" id="PS00687">
    <property type="entry name" value="ALDEHYDE_DEHYDR_GLU"/>
    <property type="match status" value="1"/>
</dbReference>
<dbReference type="RefSeq" id="WP_012523016.1">
    <property type="nucleotide sequence ID" value="NC_011144.1"/>
</dbReference>
<reference evidence="6 7" key="1">
    <citation type="journal article" date="2008" name="BMC Genomics">
        <title>Complete genome of Phenylobacterium zucineum - a novel facultative intracellular bacterium isolated from human erythroleukemia cell line K562.</title>
        <authorList>
            <person name="Luo Y."/>
            <person name="Xu X."/>
            <person name="Ding Z."/>
            <person name="Liu Z."/>
            <person name="Zhang B."/>
            <person name="Yan Z."/>
            <person name="Sun J."/>
            <person name="Hu S."/>
            <person name="Hu X."/>
        </authorList>
    </citation>
    <scope>NUCLEOTIDE SEQUENCE [LARGE SCALE GENOMIC DNA]</scope>
    <source>
        <strain evidence="6 7">HLK1</strain>
    </source>
</reference>
<dbReference type="GO" id="GO:0016620">
    <property type="term" value="F:oxidoreductase activity, acting on the aldehyde or oxo group of donors, NAD or NADP as acceptor"/>
    <property type="evidence" value="ECO:0007669"/>
    <property type="project" value="InterPro"/>
</dbReference>
<dbReference type="FunFam" id="3.40.309.10:FF:000012">
    <property type="entry name" value="Betaine aldehyde dehydrogenase"/>
    <property type="match status" value="1"/>
</dbReference>
<dbReference type="Pfam" id="PF00171">
    <property type="entry name" value="Aldedh"/>
    <property type="match status" value="1"/>
</dbReference>
<dbReference type="InterPro" id="IPR016162">
    <property type="entry name" value="Ald_DH_N"/>
</dbReference>
<evidence type="ECO:0000256" key="2">
    <source>
        <dbReference type="ARBA" id="ARBA00023002"/>
    </source>
</evidence>
<feature type="active site" evidence="3">
    <location>
        <position position="251"/>
    </location>
</feature>
<dbReference type="InterPro" id="IPR016161">
    <property type="entry name" value="Ald_DH/histidinol_DH"/>
</dbReference>
<dbReference type="InterPro" id="IPR016160">
    <property type="entry name" value="Ald_DH_CS_CYS"/>
</dbReference>
<dbReference type="OrthoDB" id="9802947at2"/>
<dbReference type="Proteomes" id="UP000001868">
    <property type="component" value="Chromosome"/>
</dbReference>
<evidence type="ECO:0000259" key="5">
    <source>
        <dbReference type="Pfam" id="PF00171"/>
    </source>
</evidence>
<dbReference type="InterPro" id="IPR016163">
    <property type="entry name" value="Ald_DH_C"/>
</dbReference>
<dbReference type="Gene3D" id="3.40.605.10">
    <property type="entry name" value="Aldehyde Dehydrogenase, Chain A, domain 1"/>
    <property type="match status" value="1"/>
</dbReference>
<dbReference type="AlphaFoldDB" id="B4RGH2"/>
<feature type="domain" description="Aldehyde dehydrogenase" evidence="5">
    <location>
        <begin position="24"/>
        <end position="477"/>
    </location>
</feature>
<organism evidence="6 7">
    <name type="scientific">Phenylobacterium zucineum (strain HLK1)</name>
    <dbReference type="NCBI Taxonomy" id="450851"/>
    <lineage>
        <taxon>Bacteria</taxon>
        <taxon>Pseudomonadati</taxon>
        <taxon>Pseudomonadota</taxon>
        <taxon>Alphaproteobacteria</taxon>
        <taxon>Caulobacterales</taxon>
        <taxon>Caulobacteraceae</taxon>
        <taxon>Phenylobacterium</taxon>
    </lineage>
</organism>
<dbReference type="STRING" id="450851.PHZ_c2469"/>
<sequence>MTKSTTQTLAHFIGGERVAADAPEESLNPSNTNDVVARVPRGGEAEVNAAVAAARDAFPAWSEASPEVRSDLLDKVGDTILKRREELGQLLSREEGKTVPEGIGETVRAGRIFKYFAGEALRRHGQNLDSVRPGVEIQTYRQAVGVFGLITPWNFPIAIPAWKSAPALAFGNTVVIKPAGPTPAIAAALAEIIHECGAPAGVFNMIFGPGSMGARLVEHRDVDGISFTGSQTVGASVAEAAVKRQARVQLEMGGKNPLVVLDDADLDRAVMVALDGSFFATGQRCTASSRLIVTEGIHDRFVQALAEKVAALKVGDALDPATQMGPAVSEAQMETSYRYIDIARNEGGRLITGGGRLQLEQPGYYVQPTLIADTHKDMRINCEEVFGPVASTVRVKDYEEALAVANDGDFGLSAGIVTTSLKHARDFQRRAKAGMVMVNLATAGVDYHVPFGGIKKSSYGAREQGFAAVEFYTQTKTAYSWA</sequence>
<dbReference type="KEGG" id="pzu:PHZ_c2469"/>
<proteinExistence type="inferred from homology"/>
<evidence type="ECO:0000313" key="7">
    <source>
        <dbReference type="Proteomes" id="UP000001868"/>
    </source>
</evidence>
<dbReference type="InterPro" id="IPR015590">
    <property type="entry name" value="Aldehyde_DH_dom"/>
</dbReference>
<dbReference type="PROSITE" id="PS00070">
    <property type="entry name" value="ALDEHYDE_DEHYDR_CYS"/>
    <property type="match status" value="1"/>
</dbReference>
<dbReference type="FunFam" id="3.40.605.10:FF:000007">
    <property type="entry name" value="NAD/NADP-dependent betaine aldehyde dehydrogenase"/>
    <property type="match status" value="1"/>
</dbReference>
<dbReference type="Gene3D" id="3.40.309.10">
    <property type="entry name" value="Aldehyde Dehydrogenase, Chain A, domain 2"/>
    <property type="match status" value="1"/>
</dbReference>